<protein>
    <submittedName>
        <fullName evidence="1">Uncharacterized protein</fullName>
    </submittedName>
</protein>
<proteinExistence type="predicted"/>
<evidence type="ECO:0000313" key="2">
    <source>
        <dbReference type="Proteomes" id="UP001054889"/>
    </source>
</evidence>
<gene>
    <name evidence="1" type="primary">ga23423</name>
    <name evidence="1" type="ORF">PR202_ga23423</name>
</gene>
<evidence type="ECO:0000313" key="1">
    <source>
        <dbReference type="EMBL" id="GJN05759.1"/>
    </source>
</evidence>
<dbReference type="AlphaFoldDB" id="A0AAV5D459"/>
<dbReference type="Proteomes" id="UP001054889">
    <property type="component" value="Unassembled WGS sequence"/>
</dbReference>
<comment type="caution">
    <text evidence="1">The sequence shown here is derived from an EMBL/GenBank/DDBJ whole genome shotgun (WGS) entry which is preliminary data.</text>
</comment>
<reference evidence="1" key="1">
    <citation type="journal article" date="2018" name="DNA Res.">
        <title>Multiple hybrid de novo genome assembly of finger millet, an orphan allotetraploid crop.</title>
        <authorList>
            <person name="Hatakeyama M."/>
            <person name="Aluri S."/>
            <person name="Balachadran M.T."/>
            <person name="Sivarajan S.R."/>
            <person name="Patrignani A."/>
            <person name="Gruter S."/>
            <person name="Poveda L."/>
            <person name="Shimizu-Inatsugi R."/>
            <person name="Baeten J."/>
            <person name="Francoijs K.J."/>
            <person name="Nataraja K.N."/>
            <person name="Reddy Y.A.N."/>
            <person name="Phadnis S."/>
            <person name="Ravikumar R.L."/>
            <person name="Schlapbach R."/>
            <person name="Sreeman S.M."/>
            <person name="Shimizu K.K."/>
        </authorList>
    </citation>
    <scope>NUCLEOTIDE SEQUENCE</scope>
</reference>
<dbReference type="InterPro" id="IPR007750">
    <property type="entry name" value="DUF674"/>
</dbReference>
<organism evidence="1 2">
    <name type="scientific">Eleusine coracana subsp. coracana</name>
    <dbReference type="NCBI Taxonomy" id="191504"/>
    <lineage>
        <taxon>Eukaryota</taxon>
        <taxon>Viridiplantae</taxon>
        <taxon>Streptophyta</taxon>
        <taxon>Embryophyta</taxon>
        <taxon>Tracheophyta</taxon>
        <taxon>Spermatophyta</taxon>
        <taxon>Magnoliopsida</taxon>
        <taxon>Liliopsida</taxon>
        <taxon>Poales</taxon>
        <taxon>Poaceae</taxon>
        <taxon>PACMAD clade</taxon>
        <taxon>Chloridoideae</taxon>
        <taxon>Cynodonteae</taxon>
        <taxon>Eleusininae</taxon>
        <taxon>Eleusine</taxon>
    </lineage>
</organism>
<dbReference type="Pfam" id="PF05056">
    <property type="entry name" value="DUF674"/>
    <property type="match status" value="1"/>
</dbReference>
<accession>A0AAV5D459</accession>
<sequence>MDDLKVAPMSTISGITLLNTFGITDIGMLQEKTVQLGYAEGLEILRVSLQSKTVLSDVFLGNKKQKV</sequence>
<reference evidence="1" key="2">
    <citation type="submission" date="2021-12" db="EMBL/GenBank/DDBJ databases">
        <title>Resequencing data analysis of finger millet.</title>
        <authorList>
            <person name="Hatakeyama M."/>
            <person name="Aluri S."/>
            <person name="Balachadran M.T."/>
            <person name="Sivarajan S.R."/>
            <person name="Poveda L."/>
            <person name="Shimizu-Inatsugi R."/>
            <person name="Schlapbach R."/>
            <person name="Sreeman S.M."/>
            <person name="Shimizu K.K."/>
        </authorList>
    </citation>
    <scope>NUCLEOTIDE SEQUENCE</scope>
</reference>
<dbReference type="PANTHER" id="PTHR33103">
    <property type="entry name" value="OS01G0153900 PROTEIN"/>
    <property type="match status" value="1"/>
</dbReference>
<dbReference type="PANTHER" id="PTHR33103:SF52">
    <property type="entry name" value="OS01G0154100 PROTEIN"/>
    <property type="match status" value="1"/>
</dbReference>
<dbReference type="EMBL" id="BQKI01000012">
    <property type="protein sequence ID" value="GJN05759.1"/>
    <property type="molecule type" value="Genomic_DNA"/>
</dbReference>
<name>A0AAV5D459_ELECO</name>
<keyword evidence="2" id="KW-1185">Reference proteome</keyword>